<dbReference type="AlphaFoldDB" id="A0A0P9CZI3"/>
<keyword evidence="3" id="KW-1185">Reference proteome</keyword>
<sequence length="520" mass="57680">MGGVGRDVKTGMGGESLARGVLSALLDKYENSEAFRKGEPTQARIQLRFTDSLVPGYASGRLDPDDRSALHTALVTMADGGFIDLKWVKFEEGNILERVYLKWEQINDIYEYLGRTSQRQKLSAFTVEMEQWLRGLVGVGLVDSGLLGEGAGGKVRLGAGEALLDEGLAPGGEGMPNGSLPEAWRFLLNWADDILSFVHERGRIPSSLIPDEDGTRALLLRALAGLVRARGQSLPVRLFSKRELGNSKVFERQVQSHVIRLVRRYWSIGHPLDVEAPDDNATLLRELGIESGHEDITFCGPIRFRYQGTVAAEDIDASVFPYGLAIDASDVHRIAITEASISRILTIENKANYRAYVRGHRQSDELVVYLGGFASPAQRAFLRLLRNFLRGTASEVGEKSATSDMASIRELDKAGLDKGVSRADVSDQPTVFHHWGDLDYGGILILQNLRNSCWPEAMPWRMEPEVLDEYIDYAEPIDDAYRTKLTRLLESDVYAWAHPLIQRILTLGATLEQEALLLGD</sequence>
<proteinExistence type="predicted"/>
<organism evidence="2 3">
    <name type="scientific">Alicyclobacillus ferrooxydans</name>
    <dbReference type="NCBI Taxonomy" id="471514"/>
    <lineage>
        <taxon>Bacteria</taxon>
        <taxon>Bacillati</taxon>
        <taxon>Bacillota</taxon>
        <taxon>Bacilli</taxon>
        <taxon>Bacillales</taxon>
        <taxon>Alicyclobacillaceae</taxon>
        <taxon>Alicyclobacillus</taxon>
    </lineage>
</organism>
<evidence type="ECO:0000259" key="1">
    <source>
        <dbReference type="Pfam" id="PF09983"/>
    </source>
</evidence>
<name>A0A0P9CZI3_9BACL</name>
<feature type="domain" description="Wadjet protein JetD C-terminal" evidence="1">
    <location>
        <begin position="321"/>
        <end position="384"/>
    </location>
</feature>
<dbReference type="OrthoDB" id="186173at2"/>
<gene>
    <name evidence="2" type="ORF">AN477_03840</name>
</gene>
<accession>A0A0P9CZI3</accession>
<feature type="domain" description="Wadjet protein JetD C-terminal" evidence="1">
    <location>
        <begin position="431"/>
        <end position="516"/>
    </location>
</feature>
<dbReference type="STRING" id="471514.AN477_03840"/>
<evidence type="ECO:0000313" key="3">
    <source>
        <dbReference type="Proteomes" id="UP000050482"/>
    </source>
</evidence>
<evidence type="ECO:0000313" key="2">
    <source>
        <dbReference type="EMBL" id="KPV45126.1"/>
    </source>
</evidence>
<comment type="caution">
    <text evidence="2">The sequence shown here is derived from an EMBL/GenBank/DDBJ whole genome shotgun (WGS) entry which is preliminary data.</text>
</comment>
<dbReference type="PATRIC" id="fig|471514.4.peg.637"/>
<reference evidence="2 3" key="1">
    <citation type="submission" date="2015-09" db="EMBL/GenBank/DDBJ databases">
        <title>Draft genome sequence of Alicyclobacillus ferrooxydans DSM 22381.</title>
        <authorList>
            <person name="Hemp J."/>
        </authorList>
    </citation>
    <scope>NUCLEOTIDE SEQUENCE [LARGE SCALE GENOMIC DNA]</scope>
    <source>
        <strain evidence="2 3">TC-34</strain>
    </source>
</reference>
<dbReference type="InterPro" id="IPR024534">
    <property type="entry name" value="JetD_C"/>
</dbReference>
<dbReference type="Proteomes" id="UP000050482">
    <property type="component" value="Unassembled WGS sequence"/>
</dbReference>
<dbReference type="RefSeq" id="WP_054967859.1">
    <property type="nucleotide sequence ID" value="NZ_LJCO01000014.1"/>
</dbReference>
<protein>
    <recommendedName>
        <fullName evidence="1">Wadjet protein JetD C-terminal domain-containing protein</fullName>
    </recommendedName>
</protein>
<dbReference type="Pfam" id="PF09983">
    <property type="entry name" value="JetD_C"/>
    <property type="match status" value="2"/>
</dbReference>
<dbReference type="EMBL" id="LJCO01000014">
    <property type="protein sequence ID" value="KPV45126.1"/>
    <property type="molecule type" value="Genomic_DNA"/>
</dbReference>